<evidence type="ECO:0000256" key="1">
    <source>
        <dbReference type="SAM" id="MobiDB-lite"/>
    </source>
</evidence>
<feature type="region of interest" description="Disordered" evidence="1">
    <location>
        <begin position="583"/>
        <end position="612"/>
    </location>
</feature>
<name>A0AAE3ZIH0_9ACTN</name>
<dbReference type="Proteomes" id="UP001180845">
    <property type="component" value="Unassembled WGS sequence"/>
</dbReference>
<dbReference type="AlphaFoldDB" id="A0AAE3ZIH0"/>
<feature type="compositionally biased region" description="Acidic residues" evidence="1">
    <location>
        <begin position="598"/>
        <end position="612"/>
    </location>
</feature>
<feature type="domain" description="GmrSD restriction endonucleases N-terminal" evidence="2">
    <location>
        <begin position="2"/>
        <end position="244"/>
    </location>
</feature>
<dbReference type="Pfam" id="PF03235">
    <property type="entry name" value="GmrSD_N"/>
    <property type="match status" value="1"/>
</dbReference>
<evidence type="ECO:0000313" key="3">
    <source>
        <dbReference type="EMBL" id="MDR7304208.1"/>
    </source>
</evidence>
<dbReference type="PANTHER" id="PTHR37292">
    <property type="entry name" value="VNG6097C"/>
    <property type="match status" value="1"/>
</dbReference>
<dbReference type="PANTHER" id="PTHR37292:SF2">
    <property type="entry name" value="DUF262 DOMAIN-CONTAINING PROTEIN"/>
    <property type="match status" value="1"/>
</dbReference>
<dbReference type="RefSeq" id="WP_310277578.1">
    <property type="nucleotide sequence ID" value="NZ_JAVDXW010000001.1"/>
</dbReference>
<evidence type="ECO:0000259" key="2">
    <source>
        <dbReference type="Pfam" id="PF03235"/>
    </source>
</evidence>
<gene>
    <name evidence="3" type="ORF">JOF55_004389</name>
</gene>
<reference evidence="3" key="1">
    <citation type="submission" date="2023-07" db="EMBL/GenBank/DDBJ databases">
        <title>Sequencing the genomes of 1000 actinobacteria strains.</title>
        <authorList>
            <person name="Klenk H.-P."/>
        </authorList>
    </citation>
    <scope>NUCLEOTIDE SEQUENCE</scope>
    <source>
        <strain evidence="3">DSM 45977</strain>
    </source>
</reference>
<accession>A0AAE3ZIH0</accession>
<comment type="caution">
    <text evidence="3">The sequence shown here is derived from an EMBL/GenBank/DDBJ whole genome shotgun (WGS) entry which is preliminary data.</text>
</comment>
<evidence type="ECO:0000313" key="4">
    <source>
        <dbReference type="Proteomes" id="UP001180845"/>
    </source>
</evidence>
<keyword evidence="4" id="KW-1185">Reference proteome</keyword>
<proteinExistence type="predicted"/>
<sequence length="612" mass="69527">MGELLNEIGKGEVQLPDFQRDWKWDDDHIKSLLATVSLGYPIGVVMTLETGNDAVRFKPKPLSGVDGDVVEPEQLLLDGQQRLTSLFRSLKADTPVDTFDARKQRLRRWYYIDIEKSLGDEADRDDAIVSVPEDKVLRSDFGRRVDADYSTQELECAAGMFPLSRALEGGSVTKWIFEYVKTDGARQKIWERFQDEVLAKIQGYMVPVIKLTNDTPKEAVSSVFEKVNTGGVPLNVFELMTATFAGEQWYYDEHGDDFRLSDDWKRINKSLKPHNVLQAFENTDFLQAVTLVATYERRREHIDAGKSTETAPGVSCKRRDILRLTLREYLDIAPRMEQALLWAASFLNGERIFRAQDLPYRTQLVPLAAIRAMVGRETDIYSNAAKLQRWYWSGVLGEMYGGSVETRFARDLEGVIEWLKEESGSEPQTVADATFHEQRLLTMRTRNSAAYKGTYALLMREGCQDWMHKQHLDLASFFNHNVDIHHIFPKKWCQDQGVAPDRRESIVNKTALSAYTNRMIGSRSPKEYVEKVSQAAGLASDAMDDLLRSHYIDPSALRAADFDAFFAARSATMLELIDRAMGKPATRIVQEPGTDQPESFEPEEADADDADE</sequence>
<protein>
    <recommendedName>
        <fullName evidence="2">GmrSD restriction endonucleases N-terminal domain-containing protein</fullName>
    </recommendedName>
</protein>
<organism evidence="3 4">
    <name type="scientific">Haloactinomyces albus</name>
    <dbReference type="NCBI Taxonomy" id="1352928"/>
    <lineage>
        <taxon>Bacteria</taxon>
        <taxon>Bacillati</taxon>
        <taxon>Actinomycetota</taxon>
        <taxon>Actinomycetes</taxon>
        <taxon>Actinopolysporales</taxon>
        <taxon>Actinopolysporaceae</taxon>
        <taxon>Haloactinomyces</taxon>
    </lineage>
</organism>
<dbReference type="InterPro" id="IPR004919">
    <property type="entry name" value="GmrSD_N"/>
</dbReference>
<dbReference type="EMBL" id="JAVDXW010000001">
    <property type="protein sequence ID" value="MDR7304208.1"/>
    <property type="molecule type" value="Genomic_DNA"/>
</dbReference>